<comment type="caution">
    <text evidence="1">The sequence shown here is derived from an EMBL/GenBank/DDBJ whole genome shotgun (WGS) entry which is preliminary data.</text>
</comment>
<sequence length="117" mass="12803">MQQAGSDSSGSGSGDHAWRIFDLTVEAARRLPPTVLTSSCTDITVPWYESAEMYWELRDCGVPAKHLVYNKVSHGDFVTQWTALPRISGQVAGEEADLAPHAADLVKIVSGRVNVRY</sequence>
<gene>
    <name evidence="1" type="primary">g988</name>
    <name evidence="1" type="ORF">C2E20_0988</name>
</gene>
<reference evidence="1 2" key="1">
    <citation type="journal article" date="2018" name="Plant J.">
        <title>Genome sequences of Chlorella sorokiniana UTEX 1602 and Micractinium conductrix SAG 241.80: implications to maltose excretion by a green alga.</title>
        <authorList>
            <person name="Arriola M.B."/>
            <person name="Velmurugan N."/>
            <person name="Zhang Y."/>
            <person name="Plunkett M.H."/>
            <person name="Hondzo H."/>
            <person name="Barney B.M."/>
        </authorList>
    </citation>
    <scope>NUCLEOTIDE SEQUENCE [LARGE SCALE GENOMIC DNA]</scope>
    <source>
        <strain evidence="1 2">SAG 241.80</strain>
    </source>
</reference>
<dbReference type="OrthoDB" id="6495301at2759"/>
<evidence type="ECO:0000313" key="1">
    <source>
        <dbReference type="EMBL" id="PSC75845.1"/>
    </source>
</evidence>
<dbReference type="InterPro" id="IPR029058">
    <property type="entry name" value="AB_hydrolase_fold"/>
</dbReference>
<dbReference type="EMBL" id="LHPF02000002">
    <property type="protein sequence ID" value="PSC75845.1"/>
    <property type="molecule type" value="Genomic_DNA"/>
</dbReference>
<protein>
    <submittedName>
        <fullName evidence="1">Peptidase S9</fullName>
    </submittedName>
</protein>
<name>A0A2P6VP56_9CHLO</name>
<proteinExistence type="predicted"/>
<dbReference type="AlphaFoldDB" id="A0A2P6VP56"/>
<evidence type="ECO:0000313" key="2">
    <source>
        <dbReference type="Proteomes" id="UP000239649"/>
    </source>
</evidence>
<keyword evidence="2" id="KW-1185">Reference proteome</keyword>
<dbReference type="STRING" id="554055.A0A2P6VP56"/>
<dbReference type="SUPFAM" id="SSF53474">
    <property type="entry name" value="alpha/beta-Hydrolases"/>
    <property type="match status" value="1"/>
</dbReference>
<organism evidence="1 2">
    <name type="scientific">Micractinium conductrix</name>
    <dbReference type="NCBI Taxonomy" id="554055"/>
    <lineage>
        <taxon>Eukaryota</taxon>
        <taxon>Viridiplantae</taxon>
        <taxon>Chlorophyta</taxon>
        <taxon>core chlorophytes</taxon>
        <taxon>Trebouxiophyceae</taxon>
        <taxon>Chlorellales</taxon>
        <taxon>Chlorellaceae</taxon>
        <taxon>Chlorella clade</taxon>
        <taxon>Micractinium</taxon>
    </lineage>
</organism>
<dbReference type="Proteomes" id="UP000239649">
    <property type="component" value="Unassembled WGS sequence"/>
</dbReference>
<accession>A0A2P6VP56</accession>
<dbReference type="Gene3D" id="3.40.50.1820">
    <property type="entry name" value="alpha/beta hydrolase"/>
    <property type="match status" value="1"/>
</dbReference>